<evidence type="ECO:0000313" key="11">
    <source>
        <dbReference type="EnsemblMetazoa" id="ASTEI02120-PA"/>
    </source>
</evidence>
<keyword evidence="4 10" id="KW-0812">Transmembrane</keyword>
<feature type="transmembrane region" description="Helical" evidence="10">
    <location>
        <begin position="525"/>
        <end position="544"/>
    </location>
</feature>
<dbReference type="EC" id="2.3.1.199" evidence="10"/>
<feature type="transmembrane region" description="Helical" evidence="10">
    <location>
        <begin position="134"/>
        <end position="153"/>
    </location>
</feature>
<evidence type="ECO:0000256" key="6">
    <source>
        <dbReference type="ARBA" id="ARBA00022989"/>
    </source>
</evidence>
<evidence type="ECO:0000256" key="4">
    <source>
        <dbReference type="ARBA" id="ARBA00022692"/>
    </source>
</evidence>
<evidence type="ECO:0000256" key="8">
    <source>
        <dbReference type="ARBA" id="ARBA00023136"/>
    </source>
</evidence>
<keyword evidence="3 10" id="KW-0808">Transferase</keyword>
<evidence type="ECO:0000313" key="12">
    <source>
        <dbReference type="Proteomes" id="UP000076408"/>
    </source>
</evidence>
<evidence type="ECO:0000256" key="1">
    <source>
        <dbReference type="ARBA" id="ARBA00004141"/>
    </source>
</evidence>
<feature type="transmembrane region" description="Helical" evidence="10">
    <location>
        <begin position="109"/>
        <end position="127"/>
    </location>
</feature>
<comment type="similarity">
    <text evidence="10">Belongs to the ELO family.</text>
</comment>
<dbReference type="Pfam" id="PF01151">
    <property type="entry name" value="ELO"/>
    <property type="match status" value="2"/>
</dbReference>
<comment type="caution">
    <text evidence="10">Lacks conserved residue(s) required for the propagation of feature annotation.</text>
</comment>
<feature type="transmembrane region" description="Helical" evidence="10">
    <location>
        <begin position="430"/>
        <end position="449"/>
    </location>
</feature>
<feature type="transmembrane region" description="Helical" evidence="10">
    <location>
        <begin position="55"/>
        <end position="78"/>
    </location>
</feature>
<organism evidence="11 12">
    <name type="scientific">Anopheles stephensi</name>
    <name type="common">Indo-Pakistan malaria mosquito</name>
    <dbReference type="NCBI Taxonomy" id="30069"/>
    <lineage>
        <taxon>Eukaryota</taxon>
        <taxon>Metazoa</taxon>
        <taxon>Ecdysozoa</taxon>
        <taxon>Arthropoda</taxon>
        <taxon>Hexapoda</taxon>
        <taxon>Insecta</taxon>
        <taxon>Pterygota</taxon>
        <taxon>Neoptera</taxon>
        <taxon>Endopterygota</taxon>
        <taxon>Diptera</taxon>
        <taxon>Nematocera</taxon>
        <taxon>Culicoidea</taxon>
        <taxon>Culicidae</taxon>
        <taxon>Anophelinae</taxon>
        <taxon>Anopheles</taxon>
    </lineage>
</organism>
<evidence type="ECO:0000256" key="9">
    <source>
        <dbReference type="ARBA" id="ARBA00023160"/>
    </source>
</evidence>
<keyword evidence="2 10" id="KW-0444">Lipid biosynthesis</keyword>
<dbReference type="VEuPathDB" id="VectorBase:ASTEI20_033685"/>
<name>A0A182Y0Y4_ANOST</name>
<reference evidence="11" key="2">
    <citation type="submission" date="2020-05" db="UniProtKB">
        <authorList>
            <consortium name="EnsemblMetazoa"/>
        </authorList>
    </citation>
    <scope>IDENTIFICATION</scope>
    <source>
        <strain evidence="11">Indian</strain>
    </source>
</reference>
<dbReference type="Proteomes" id="UP000076408">
    <property type="component" value="Unassembled WGS sequence"/>
</dbReference>
<dbReference type="GO" id="GO:0042761">
    <property type="term" value="P:very long-chain fatty acid biosynthetic process"/>
    <property type="evidence" value="ECO:0007669"/>
    <property type="project" value="TreeGrafter"/>
</dbReference>
<evidence type="ECO:0000256" key="2">
    <source>
        <dbReference type="ARBA" id="ARBA00022516"/>
    </source>
</evidence>
<dbReference type="GO" id="GO:0019367">
    <property type="term" value="P:fatty acid elongation, saturated fatty acid"/>
    <property type="evidence" value="ECO:0007669"/>
    <property type="project" value="TreeGrafter"/>
</dbReference>
<keyword evidence="6 10" id="KW-1133">Transmembrane helix</keyword>
<dbReference type="PANTHER" id="PTHR11157">
    <property type="entry name" value="FATTY ACID ACYL TRANSFERASE-RELATED"/>
    <property type="match status" value="1"/>
</dbReference>
<evidence type="ECO:0000256" key="7">
    <source>
        <dbReference type="ARBA" id="ARBA00023098"/>
    </source>
</evidence>
<dbReference type="GO" id="GO:0009922">
    <property type="term" value="F:fatty acid elongase activity"/>
    <property type="evidence" value="ECO:0007669"/>
    <property type="project" value="UniProtKB-EC"/>
</dbReference>
<dbReference type="VEuPathDB" id="VectorBase:ASTEI02120"/>
<feature type="transmembrane region" description="Helical" evidence="10">
    <location>
        <begin position="494"/>
        <end position="513"/>
    </location>
</feature>
<feature type="transmembrane region" description="Helical" evidence="10">
    <location>
        <begin position="229"/>
        <end position="248"/>
    </location>
</feature>
<feature type="transmembrane region" description="Helical" evidence="10">
    <location>
        <begin position="159"/>
        <end position="179"/>
    </location>
</feature>
<dbReference type="GO" id="GO:0005789">
    <property type="term" value="C:endoplasmic reticulum membrane"/>
    <property type="evidence" value="ECO:0007669"/>
    <property type="project" value="TreeGrafter"/>
</dbReference>
<dbReference type="InterPro" id="IPR002076">
    <property type="entry name" value="ELO_fam"/>
</dbReference>
<evidence type="ECO:0000256" key="10">
    <source>
        <dbReference type="RuleBase" id="RU361115"/>
    </source>
</evidence>
<accession>A0A182Y0Y4</accession>
<keyword evidence="7 10" id="KW-0443">Lipid metabolism</keyword>
<dbReference type="GO" id="GO:0034625">
    <property type="term" value="P:fatty acid elongation, monounsaturated fatty acid"/>
    <property type="evidence" value="ECO:0007669"/>
    <property type="project" value="TreeGrafter"/>
</dbReference>
<keyword evidence="5 10" id="KW-0276">Fatty acid metabolism</keyword>
<keyword evidence="9 10" id="KW-0275">Fatty acid biosynthesis</keyword>
<feature type="transmembrane region" description="Helical" evidence="10">
    <location>
        <begin position="461"/>
        <end position="482"/>
    </location>
</feature>
<dbReference type="STRING" id="30069.A0A182Y0Y4"/>
<dbReference type="VEuPathDB" id="VectorBase:ASTE010280"/>
<feature type="transmembrane region" description="Helical" evidence="10">
    <location>
        <begin position="20"/>
        <end position="43"/>
    </location>
</feature>
<proteinExistence type="inferred from homology"/>
<dbReference type="PROSITE" id="PS01188">
    <property type="entry name" value="ELO"/>
    <property type="match status" value="1"/>
</dbReference>
<dbReference type="GO" id="GO:0034626">
    <property type="term" value="P:fatty acid elongation, polyunsaturated fatty acid"/>
    <property type="evidence" value="ECO:0007669"/>
    <property type="project" value="TreeGrafter"/>
</dbReference>
<dbReference type="VEuPathDB" id="VectorBase:ASTEI20_037050"/>
<keyword evidence="8 10" id="KW-0472">Membrane</keyword>
<comment type="catalytic activity">
    <reaction evidence="10">
        <text>a very-long-chain acyl-CoA + malonyl-CoA + H(+) = a very-long-chain 3-oxoacyl-CoA + CO2 + CoA</text>
        <dbReference type="Rhea" id="RHEA:32727"/>
        <dbReference type="ChEBI" id="CHEBI:15378"/>
        <dbReference type="ChEBI" id="CHEBI:16526"/>
        <dbReference type="ChEBI" id="CHEBI:57287"/>
        <dbReference type="ChEBI" id="CHEBI:57384"/>
        <dbReference type="ChEBI" id="CHEBI:90725"/>
        <dbReference type="ChEBI" id="CHEBI:90736"/>
        <dbReference type="EC" id="2.3.1.199"/>
    </reaction>
</comment>
<reference evidence="12" key="1">
    <citation type="journal article" date="2014" name="Genome Biol.">
        <title>Genome analysis of a major urban malaria vector mosquito, Anopheles stephensi.</title>
        <authorList>
            <person name="Jiang X."/>
            <person name="Peery A."/>
            <person name="Hall A.B."/>
            <person name="Sharma A."/>
            <person name="Chen X.G."/>
            <person name="Waterhouse R.M."/>
            <person name="Komissarov A."/>
            <person name="Riehle M.M."/>
            <person name="Shouche Y."/>
            <person name="Sharakhova M.V."/>
            <person name="Lawson D."/>
            <person name="Pakpour N."/>
            <person name="Arensburger P."/>
            <person name="Davidson V.L."/>
            <person name="Eiglmeier K."/>
            <person name="Emrich S."/>
            <person name="George P."/>
            <person name="Kennedy R.C."/>
            <person name="Mane S.P."/>
            <person name="Maslen G."/>
            <person name="Oringanje C."/>
            <person name="Qi Y."/>
            <person name="Settlage R."/>
            <person name="Tojo M."/>
            <person name="Tubio J.M."/>
            <person name="Unger M.F."/>
            <person name="Wang B."/>
            <person name="Vernick K.D."/>
            <person name="Ribeiro J.M."/>
            <person name="James A.A."/>
            <person name="Michel K."/>
            <person name="Riehle M.A."/>
            <person name="Luckhart S."/>
            <person name="Sharakhov I.V."/>
            <person name="Tu Z."/>
        </authorList>
    </citation>
    <scope>NUCLEOTIDE SEQUENCE [LARGE SCALE GENOMIC DNA]</scope>
    <source>
        <strain evidence="12">Indian</strain>
    </source>
</reference>
<feature type="transmembrane region" description="Helical" evidence="10">
    <location>
        <begin position="320"/>
        <end position="339"/>
    </location>
</feature>
<dbReference type="PANTHER" id="PTHR11157:SF167">
    <property type="entry name" value="ELONGATION OF VERY LONG CHAIN FATTY ACIDS PROTEIN"/>
    <property type="match status" value="1"/>
</dbReference>
<evidence type="ECO:0000256" key="3">
    <source>
        <dbReference type="ARBA" id="ARBA00022679"/>
    </source>
</evidence>
<dbReference type="InterPro" id="IPR030457">
    <property type="entry name" value="ELO_CS"/>
</dbReference>
<dbReference type="GO" id="GO:0030148">
    <property type="term" value="P:sphingolipid biosynthetic process"/>
    <property type="evidence" value="ECO:0007669"/>
    <property type="project" value="TreeGrafter"/>
</dbReference>
<protein>
    <recommendedName>
        <fullName evidence="10">Elongation of very long chain fatty acids protein</fullName>
        <ecNumber evidence="10">2.3.1.199</ecNumber>
    </recommendedName>
    <alternativeName>
        <fullName evidence="10">Very-long-chain 3-oxoacyl-CoA synthase</fullName>
    </alternativeName>
</protein>
<dbReference type="EnsemblMetazoa" id="ASTEI02120-RA">
    <property type="protein sequence ID" value="ASTEI02120-PA"/>
    <property type="gene ID" value="ASTEI02120"/>
</dbReference>
<comment type="subcellular location">
    <subcellularLocation>
        <location evidence="1">Membrane</location>
        <topology evidence="1">Multi-pass membrane protein</topology>
    </subcellularLocation>
</comment>
<feature type="transmembrane region" description="Helical" evidence="10">
    <location>
        <begin position="351"/>
        <end position="370"/>
    </location>
</feature>
<feature type="transmembrane region" description="Helical" evidence="10">
    <location>
        <begin position="199"/>
        <end position="217"/>
    </location>
</feature>
<sequence>MDLYQYYIYENADQRTKDWFLAGSPFPIIGIIICYLALVYYIVPRYMKNREAYQLKTFMGFYNLFQVLYCVFLIANLVKAGWRPYFFYRCVETDYSNEPKAMLMVETTWYLLMIKLFELLETVLFVLRKKQNQVSVLHVYHHISTFVIAYIYTKYIGGSMLTFSIVANCVVHIIMYSYYFMSAYDVPLFKFLVAKYKKYITKIQLIQFCLMMVNNLLGLNPRCNVSKPFLAMYIPNILILTYLFYDFYKKSYSKSKAAKRLAAGVSGSRRTHTHPHSIRMESNGTETVGESLQQQFDHWYTFLVEDLSDKRTAHLPFLHSPLWPLSVLSVYFLLVFYWIPHYMRDRKPYDLRKLMLAYNVFQVVVCYCLIRQLVRHGWTFRYLYTCELVDYSTSRDAIGFLHAAYLNYCVKTAELVETVLFALRKKRSQISFLHVYHHVFTYLLAWIFAKYVGGSMLTYTIIVNSLVHMCMYSYYLLAVIPNYVPFSLNKLKRYITALQIIQLVSILVNIMFAMRSSCAIPRTHILLYAPYMVVLISMFINFYMKTYSGITRALNVCYTDGGVVKKVK</sequence>
<keyword evidence="12" id="KW-1185">Reference proteome</keyword>
<evidence type="ECO:0000256" key="5">
    <source>
        <dbReference type="ARBA" id="ARBA00022832"/>
    </source>
</evidence>
<dbReference type="AlphaFoldDB" id="A0A182Y0Y4"/>